<dbReference type="EMBL" id="QRDV01000001">
    <property type="protein sequence ID" value="RED46795.1"/>
    <property type="molecule type" value="Genomic_DNA"/>
</dbReference>
<dbReference type="Gene3D" id="3.40.50.1820">
    <property type="entry name" value="alpha/beta hydrolase"/>
    <property type="match status" value="1"/>
</dbReference>
<dbReference type="Proteomes" id="UP000256980">
    <property type="component" value="Unassembled WGS sequence"/>
</dbReference>
<dbReference type="SUPFAM" id="SSF53474">
    <property type="entry name" value="alpha/beta-Hydrolases"/>
    <property type="match status" value="1"/>
</dbReference>
<dbReference type="Pfam" id="PF00756">
    <property type="entry name" value="Esterase"/>
    <property type="match status" value="1"/>
</dbReference>
<sequence>MRTILLVLCVSLFMFSCKNESKTEELNTDETETNVAPINFQHLKSATLFKGEIHRIDSFPSNYIAPRPVDVWLPESYIESKKYNVLYMHDGQMLFDSLTTWNKQEWKVDEWASQLMEEGKTEDFIVVAVHNIAELRWQDLFPQKAFNYINEVTKDSLKDLSGSKDFKLNGDNYLKFIVEELKPVIDKKYSVYTDKKNTFVMGSSMGGLMSMYAISEYPEVFGGAACLSTHWPGAMPMENNPYPIGIFKYMDANLPKAGEHKLYFDYGNKTLDQYYPQYAPRVDEILKAKGYTSSDSKNLFFEGTNHSENSWNKRLDQPLVFLLKDSKHRNNKPNVGF</sequence>
<proteinExistence type="predicted"/>
<dbReference type="InterPro" id="IPR029058">
    <property type="entry name" value="AB_hydrolase_fold"/>
</dbReference>
<name>A0A3D9HBD2_9FLAO</name>
<evidence type="ECO:0000313" key="2">
    <source>
        <dbReference type="Proteomes" id="UP000256980"/>
    </source>
</evidence>
<dbReference type="InterPro" id="IPR050583">
    <property type="entry name" value="Mycobacterial_A85_antigen"/>
</dbReference>
<protein>
    <submittedName>
        <fullName evidence="1">Enterochelin esterase-like enzyme</fullName>
    </submittedName>
</protein>
<gene>
    <name evidence="1" type="ORF">DFQ10_101571</name>
</gene>
<evidence type="ECO:0000313" key="1">
    <source>
        <dbReference type="EMBL" id="RED46795.1"/>
    </source>
</evidence>
<dbReference type="PANTHER" id="PTHR48098:SF6">
    <property type="entry name" value="FERRI-BACILLIBACTIN ESTERASE BESA"/>
    <property type="match status" value="1"/>
</dbReference>
<dbReference type="PANTHER" id="PTHR48098">
    <property type="entry name" value="ENTEROCHELIN ESTERASE-RELATED"/>
    <property type="match status" value="1"/>
</dbReference>
<keyword evidence="2" id="KW-1185">Reference proteome</keyword>
<accession>A0A3D9HBD2</accession>
<dbReference type="AlphaFoldDB" id="A0A3D9HBD2"/>
<dbReference type="InterPro" id="IPR000801">
    <property type="entry name" value="Esterase-like"/>
</dbReference>
<dbReference type="PROSITE" id="PS51257">
    <property type="entry name" value="PROKAR_LIPOPROTEIN"/>
    <property type="match status" value="1"/>
</dbReference>
<dbReference type="OrthoDB" id="9784036at2"/>
<organism evidence="1 2">
    <name type="scientific">Winogradskyella eximia</name>
    <dbReference type="NCBI Taxonomy" id="262006"/>
    <lineage>
        <taxon>Bacteria</taxon>
        <taxon>Pseudomonadati</taxon>
        <taxon>Bacteroidota</taxon>
        <taxon>Flavobacteriia</taxon>
        <taxon>Flavobacteriales</taxon>
        <taxon>Flavobacteriaceae</taxon>
        <taxon>Winogradskyella</taxon>
    </lineage>
</organism>
<dbReference type="RefSeq" id="WP_115815900.1">
    <property type="nucleotide sequence ID" value="NZ_QRDV01000001.1"/>
</dbReference>
<reference evidence="1 2" key="1">
    <citation type="submission" date="2018-07" db="EMBL/GenBank/DDBJ databases">
        <title>Genomic Encyclopedia of Type Strains, Phase III (KMG-III): the genomes of soil and plant-associated and newly described type strains.</title>
        <authorList>
            <person name="Whitman W."/>
        </authorList>
    </citation>
    <scope>NUCLEOTIDE SEQUENCE [LARGE SCALE GENOMIC DNA]</scope>
    <source>
        <strain evidence="1 2">CECT 7946</strain>
    </source>
</reference>
<comment type="caution">
    <text evidence="1">The sequence shown here is derived from an EMBL/GenBank/DDBJ whole genome shotgun (WGS) entry which is preliminary data.</text>
</comment>